<reference evidence="2 3" key="1">
    <citation type="journal article" date="2017" name="Gigascience">
        <title>Draft genome of the honey bee ectoparasitic mite, Tropilaelaps mercedesae, is shaped by the parasitic life history.</title>
        <authorList>
            <person name="Dong X."/>
            <person name="Armstrong S.D."/>
            <person name="Xia D."/>
            <person name="Makepeace B.L."/>
            <person name="Darby A.C."/>
            <person name="Kadowaki T."/>
        </authorList>
    </citation>
    <scope>NUCLEOTIDE SEQUENCE [LARGE SCALE GENOMIC DNA]</scope>
    <source>
        <strain evidence="2">Wuxi-XJTLU</strain>
    </source>
</reference>
<name>A0A1V9X2K7_9ACAR</name>
<dbReference type="EMBL" id="MNPL01028099">
    <property type="protein sequence ID" value="OQR67623.1"/>
    <property type="molecule type" value="Genomic_DNA"/>
</dbReference>
<feature type="region of interest" description="Disordered" evidence="1">
    <location>
        <begin position="1"/>
        <end position="20"/>
    </location>
</feature>
<dbReference type="OrthoDB" id="6607178at2759"/>
<accession>A0A1V9X2K7</accession>
<dbReference type="InParanoid" id="A0A1V9X2K7"/>
<evidence type="ECO:0000313" key="3">
    <source>
        <dbReference type="Proteomes" id="UP000192247"/>
    </source>
</evidence>
<proteinExistence type="predicted"/>
<dbReference type="SUPFAM" id="SSF46966">
    <property type="entry name" value="Spectrin repeat"/>
    <property type="match status" value="1"/>
</dbReference>
<keyword evidence="3" id="KW-1185">Reference proteome</keyword>
<dbReference type="STRING" id="418985.A0A1V9X2K7"/>
<gene>
    <name evidence="2" type="ORF">BIW11_13410</name>
</gene>
<comment type="caution">
    <text evidence="2">The sequence shown here is derived from an EMBL/GenBank/DDBJ whole genome shotgun (WGS) entry which is preliminary data.</text>
</comment>
<sequence>MLEIFIRPRTDDGFDKGDTDRQREMEGLYDGRTHSGYLACENPSSVLGWGSTLGHSVIRPPPELARQAREAESVHFGGKTWPCMSGMIENPTAQTSLFSTNSQMSRLQNEFPYEISSSIFFVVVRLFQLTHAEMGQWKAALDSVSRMGQRLAAELEAQQLAGGQAGHTGSLPHNHGGIAHHQTAEDVHVIVDRINQRFQDLSMSMQSRGGQLQSALNSLAQLERAVEHFVAWLCDAETSFEVIEDDARRLPPREDVHRQLLQRIKVSVSLGWQ</sequence>
<protein>
    <submittedName>
        <fullName evidence="2">Dystrophin-like</fullName>
    </submittedName>
</protein>
<dbReference type="AlphaFoldDB" id="A0A1V9X2K7"/>
<dbReference type="Gene3D" id="1.20.58.60">
    <property type="match status" value="1"/>
</dbReference>
<organism evidence="2 3">
    <name type="scientific">Tropilaelaps mercedesae</name>
    <dbReference type="NCBI Taxonomy" id="418985"/>
    <lineage>
        <taxon>Eukaryota</taxon>
        <taxon>Metazoa</taxon>
        <taxon>Ecdysozoa</taxon>
        <taxon>Arthropoda</taxon>
        <taxon>Chelicerata</taxon>
        <taxon>Arachnida</taxon>
        <taxon>Acari</taxon>
        <taxon>Parasitiformes</taxon>
        <taxon>Mesostigmata</taxon>
        <taxon>Gamasina</taxon>
        <taxon>Dermanyssoidea</taxon>
        <taxon>Laelapidae</taxon>
        <taxon>Tropilaelaps</taxon>
    </lineage>
</organism>
<dbReference type="Proteomes" id="UP000192247">
    <property type="component" value="Unassembled WGS sequence"/>
</dbReference>
<evidence type="ECO:0000256" key="1">
    <source>
        <dbReference type="SAM" id="MobiDB-lite"/>
    </source>
</evidence>
<evidence type="ECO:0000313" key="2">
    <source>
        <dbReference type="EMBL" id="OQR67623.1"/>
    </source>
</evidence>